<evidence type="ECO:0000256" key="1">
    <source>
        <dbReference type="SAM" id="Phobius"/>
    </source>
</evidence>
<accession>A0A2N3HJB6</accession>
<reference evidence="2 3" key="1">
    <citation type="submission" date="2017-12" db="EMBL/GenBank/DDBJ databases">
        <title>Confluentibacter flavum sp. nov., isolated from the saline lake.</title>
        <authorList>
            <person name="Yu L."/>
        </authorList>
    </citation>
    <scope>NUCLEOTIDE SEQUENCE [LARGE SCALE GENOMIC DNA]</scope>
    <source>
        <strain evidence="2 3">3B</strain>
    </source>
</reference>
<dbReference type="PANTHER" id="PTHR37947">
    <property type="entry name" value="BLL2462 PROTEIN"/>
    <property type="match status" value="1"/>
</dbReference>
<dbReference type="AlphaFoldDB" id="A0A2N3HJB6"/>
<protein>
    <recommendedName>
        <fullName evidence="4">VWA domain-containing protein</fullName>
    </recommendedName>
</protein>
<name>A0A2N3HJB6_9FLAO</name>
<organism evidence="2 3">
    <name type="scientific">Confluentibacter flavum</name>
    <dbReference type="NCBI Taxonomy" id="1909700"/>
    <lineage>
        <taxon>Bacteria</taxon>
        <taxon>Pseudomonadati</taxon>
        <taxon>Bacteroidota</taxon>
        <taxon>Flavobacteriia</taxon>
        <taxon>Flavobacteriales</taxon>
        <taxon>Flavobacteriaceae</taxon>
        <taxon>Confluentibacter</taxon>
    </lineage>
</organism>
<gene>
    <name evidence="2" type="ORF">CSW08_10535</name>
</gene>
<feature type="transmembrane region" description="Helical" evidence="1">
    <location>
        <begin position="6"/>
        <end position="22"/>
    </location>
</feature>
<proteinExistence type="predicted"/>
<sequence length="677" mass="77867">MSSITLIFVILAGITALLLALFQYWNKSKRHSKLYWIFIFLRFLTLFAILLLIINPKFEHLEVYTEKPNLVIAIDNSSSVKHLNQDGNALKIMDALTNNTDLNEKFNMEWYAFGDNLSPKDSLVFNQQQTNISNAINQLSQIYKESISPTILITDGNQTYGSDYEFSSNSYKQSIYPIILGDTISYTDLKIQQLNVNKYAFLKNSFPIEVFLIYNGNNNVNSQFIVTSGNNTVYSQPITFSKNNNSKIINFTLPANSVGVSTYKATLVPLDNEKNVINNTKNFAVEVIDQKTKVAVISDFLHPDLGVLKKSIESNEQREVTFVKPNDIINHINDFQLFILYQPNNTFKQVFEALDKENKNKMIVVGTKTDLGFLNTIDNNYNQQITNQPEDYQAELNLNFAPFIIDEIDFESFPPLKSNYGDITFSIPFETILFKKINNISTKEPLLATFETNGKREGVLFGENIWQWRAQSYINAKSFNDFDNFMGKLVQYLASNKKRNRLNVDYESFYNGTGNIIVKAQFFDKNFEFDTRETLTMSVKNKISNEEKSFPFILKNNNYQVDLSNLSPSEYSFRVYAKNENISQSGSFQILEYDVEQQFLNADVTKLQRLATNSGGLSYFVNDTNTLVNDLLNDNRFVSIQKSNKNTIPLIDWKYLLILIALTLTTEWFLRKYNGLI</sequence>
<evidence type="ECO:0008006" key="4">
    <source>
        <dbReference type="Google" id="ProtNLM"/>
    </source>
</evidence>
<keyword evidence="1" id="KW-1133">Transmembrane helix</keyword>
<dbReference type="OrthoDB" id="9763076at2"/>
<keyword evidence="1" id="KW-0472">Membrane</keyword>
<dbReference type="EMBL" id="PJEO01000037">
    <property type="protein sequence ID" value="PKQ44928.1"/>
    <property type="molecule type" value="Genomic_DNA"/>
</dbReference>
<evidence type="ECO:0000313" key="3">
    <source>
        <dbReference type="Proteomes" id="UP000233435"/>
    </source>
</evidence>
<feature type="transmembrane region" description="Helical" evidence="1">
    <location>
        <begin position="34"/>
        <end position="54"/>
    </location>
</feature>
<keyword evidence="3" id="KW-1185">Reference proteome</keyword>
<keyword evidence="1" id="KW-0812">Transmembrane</keyword>
<dbReference type="RefSeq" id="WP_106659851.1">
    <property type="nucleotide sequence ID" value="NZ_PJEO01000037.1"/>
</dbReference>
<evidence type="ECO:0000313" key="2">
    <source>
        <dbReference type="EMBL" id="PKQ44928.1"/>
    </source>
</evidence>
<comment type="caution">
    <text evidence="2">The sequence shown here is derived from an EMBL/GenBank/DDBJ whole genome shotgun (WGS) entry which is preliminary data.</text>
</comment>
<dbReference type="Proteomes" id="UP000233435">
    <property type="component" value="Unassembled WGS sequence"/>
</dbReference>
<dbReference type="PANTHER" id="PTHR37947:SF1">
    <property type="entry name" value="BLL2462 PROTEIN"/>
    <property type="match status" value="1"/>
</dbReference>